<name>A0A4S3M422_9FLAO</name>
<organism evidence="2 3">
    <name type="scientific">Robertkochia marina</name>
    <dbReference type="NCBI Taxonomy" id="1227945"/>
    <lineage>
        <taxon>Bacteria</taxon>
        <taxon>Pseudomonadati</taxon>
        <taxon>Bacteroidota</taxon>
        <taxon>Flavobacteriia</taxon>
        <taxon>Flavobacteriales</taxon>
        <taxon>Flavobacteriaceae</taxon>
        <taxon>Robertkochia</taxon>
    </lineage>
</organism>
<dbReference type="Proteomes" id="UP000305939">
    <property type="component" value="Unassembled WGS sequence"/>
</dbReference>
<dbReference type="EMBL" id="SSMC01000001">
    <property type="protein sequence ID" value="THD69853.1"/>
    <property type="molecule type" value="Genomic_DNA"/>
</dbReference>
<sequence length="61" mass="6802">MNLTRLNILILGVALVIIGCILHLFYYDLSDFILGIGLLITLSAAFLFTFTPENNEVNDDN</sequence>
<evidence type="ECO:0000313" key="2">
    <source>
        <dbReference type="EMBL" id="THD69853.1"/>
    </source>
</evidence>
<keyword evidence="3" id="KW-1185">Reference proteome</keyword>
<dbReference type="AlphaFoldDB" id="A0A4S3M422"/>
<protein>
    <submittedName>
        <fullName evidence="2">Uncharacterized protein</fullName>
    </submittedName>
</protein>
<evidence type="ECO:0000313" key="3">
    <source>
        <dbReference type="Proteomes" id="UP000305939"/>
    </source>
</evidence>
<comment type="caution">
    <text evidence="2">The sequence shown here is derived from an EMBL/GenBank/DDBJ whole genome shotgun (WGS) entry which is preliminary data.</text>
</comment>
<feature type="transmembrane region" description="Helical" evidence="1">
    <location>
        <begin position="32"/>
        <end position="51"/>
    </location>
</feature>
<evidence type="ECO:0000256" key="1">
    <source>
        <dbReference type="SAM" id="Phobius"/>
    </source>
</evidence>
<dbReference type="RefSeq" id="WP_136335344.1">
    <property type="nucleotide sequence ID" value="NZ_QXMP01000002.1"/>
</dbReference>
<reference evidence="2 3" key="1">
    <citation type="submission" date="2019-04" db="EMBL/GenBank/DDBJ databases">
        <title>Draft genome sequence of Robertkochia marina CC-AMO-30D.</title>
        <authorList>
            <person name="Hameed A."/>
            <person name="Lin S.-Y."/>
            <person name="Shahina M."/>
            <person name="Lai W.-A."/>
            <person name="Young C.-C."/>
        </authorList>
    </citation>
    <scope>NUCLEOTIDE SEQUENCE [LARGE SCALE GENOMIC DNA]</scope>
    <source>
        <strain evidence="2 3">CC-AMO-30D</strain>
    </source>
</reference>
<proteinExistence type="predicted"/>
<gene>
    <name evidence="2" type="ORF">E7Z59_05870</name>
</gene>
<accession>A0A4S3M422</accession>
<keyword evidence="1" id="KW-0812">Transmembrane</keyword>
<keyword evidence="1" id="KW-1133">Transmembrane helix</keyword>
<dbReference type="PROSITE" id="PS51257">
    <property type="entry name" value="PROKAR_LIPOPROTEIN"/>
    <property type="match status" value="1"/>
</dbReference>
<feature type="transmembrane region" description="Helical" evidence="1">
    <location>
        <begin position="6"/>
        <end position="25"/>
    </location>
</feature>
<keyword evidence="1" id="KW-0472">Membrane</keyword>